<evidence type="ECO:0000259" key="8">
    <source>
        <dbReference type="SMART" id="SM01036"/>
    </source>
</evidence>
<evidence type="ECO:0000256" key="3">
    <source>
        <dbReference type="ARBA" id="ARBA00022517"/>
    </source>
</evidence>
<dbReference type="Pfam" id="PF12397">
    <property type="entry name" value="U3snoRNP10"/>
    <property type="match status" value="1"/>
</dbReference>
<dbReference type="Pfam" id="PF08146">
    <property type="entry name" value="BP28CT"/>
    <property type="match status" value="1"/>
</dbReference>
<keyword evidence="10" id="KW-1185">Reference proteome</keyword>
<keyword evidence="5 7" id="KW-0539">Nucleus</keyword>
<dbReference type="STRING" id="1202772.A0A1V9ZLE9"/>
<evidence type="ECO:0000256" key="7">
    <source>
        <dbReference type="RuleBase" id="RU367065"/>
    </source>
</evidence>
<dbReference type="Proteomes" id="UP000243579">
    <property type="component" value="Unassembled WGS sequence"/>
</dbReference>
<dbReference type="GO" id="GO:0045943">
    <property type="term" value="P:positive regulation of transcription by RNA polymerase I"/>
    <property type="evidence" value="ECO:0007669"/>
    <property type="project" value="TreeGrafter"/>
</dbReference>
<accession>A0A1V9ZLE9</accession>
<dbReference type="InterPro" id="IPR040191">
    <property type="entry name" value="UTP10"/>
</dbReference>
<sequence length="1939" mass="208162">MSSSLASQLQALKVQTTGASSQKNVASFLHEPKVAAKIDGRTTYELAKTAMDQLCSMDGALDTFQTTLLHPNKAQAQFNRALLTKEETEALDTELGLLLDALSPYFLLPPTHQVLEFLVRKYEVHVWNVDALIACMICYHESPVFARMITICDLAKHPKWAFLEPVKANNVPLLRANLAKRCFADTKLVRFIYTSARRIGARNPKLMALYALLAMDVIDKSRVSEAILRWVLPNIVDGLKDKSFPEHQTASYMIATKLAAKATLAPAARHQLVVAIAKTAPAHAQLDALLCLIGVVQAQPFESFPAEALKHILKYDDVPSLLQDAMDAYDSSKFLRLFLAAVVTLHTEPAEHLFYALVAALGPIVAPLVPELVGVLFEQAHGHPAAADRLRRLLLHVSKRFAEHFDAGVNATLARADAELKAFCVNFVATSFTDASAALHVPLEQSGVSLLLSLDHPTAAIRLHALNVLGDMPAAALDDADVLLRRLRDDSPEVVRAVVSPAVGALLLAAAKPAALLDALAGAVNTRASDAAFATAVRELLAFATGPFRDAYPKAHDKALLDLLLLFAPEGNVVATPTTVAWADVMPLMATLDVAPFTSELAAADNLIEHFGARTTPDAAADVESWAAPSALRHTAQPLVAIRVLDVARRSQPSHAPALARHLFGLLDATWQALNAATPVATADSARVADVVGIVCDLMRTTFRTDAAAYDEALILLLGSTSGYFTLVQPVLHAALAQGSHVTDLFHSLCRLVHTDAPATVGTRSVMLLAVMVECMPASVRADDVHHLVLALLVGLGHPHTPLRAAALHCLKPLLKLAQGSKKEYAAYLPTLAALLKVKAELDMDAGYLATFLGSALATKDGAAFLRRVLVTALVPHAALTPTLLLRVRSVLSALRLATDAAAWATTIAWFTPLLQTAAPVEAEVGAALLSHYLHGDSASAACYDVVLATLRAPVARFHSHVATHMGGPWYASLAVAKQRALLDALVALLRTGTETTPSDVAALLGRLPLPVELIAAQLTPTADAHWVAHATCVLEVLPTLLPVYEAGELQALLGPMHAVLARFVAEKAAVSEYSVQTVLGALHATAVRLRGSASDATHAQAFVELTLACVQHTISQQTRNAALLLVSSLVDLFPAQVLQALVPILSFAAKLQLDEYSFHVLQEMVEHAVPYVHTAGSAVSTQTFLATFVTAFDALPLARRATLFHVLLRSLSAHDDDAIAIGVALLLQHANDAAARADFCHALLEGFAPEAQIRALVALVQIAGQLHAAVAPDTAADKDDDDAAVAFDVPKAAVAVTTLERLTAFVPRHLERKSLHHQILDDGEKSLEHAYLLLAQGLLLFLRRVTKTKESDKASPRWAALGAHALDAMNNLQQLLTAPGFVAVIGELLQHEDGAIRRRALQLLNERIEETEATLTVEEELLFVEMLDDLSAVLADDSALLGDKQMALLSVDVLCRFFASKHSAPFLEVFPTVLACCQLPLEVGANGHVVGSAFVCLSNLCQALGPAVFPFVPRFFPTLLAAIETSTAADVAADAGVQLTLQQCLLAALRTVATKFPQFLVSYLPAMLRLLFLPALLNVRHGQIRASVDATIVALGAGVELRNLLPALLELYPVCCSRGDVALLRFFEMVTAVVAAMDRAAVKAHMAGLMRLYLVALDLRRLHPSVSERVEDQLIAALVALVMKLSEKQLKPLFLKLVAWVDVVLPNTTAPSPARQVVFFRVVAQLSDKLKSIFVPYFAHILPLCASILEAAVAAGGALVGDSDDAFFERPAKKAKTTLVATPWPLAGHVVTALLGCFSHDTDGFMDKEKFDTVMAPLVDLLGLASLPAAAPVVERAVSALAHLAWAAKNDLLWKPMHHRILMKSRSEDAAVRLATLQTIEQCYAIVGEEFLAMLPESIPFLAELLEDHDADVEALCHKVIRHIEEISGESLDQYLTA</sequence>
<feature type="domain" description="BP28 C-terminal" evidence="8">
    <location>
        <begin position="1640"/>
        <end position="1806"/>
    </location>
</feature>
<keyword evidence="3 7" id="KW-0690">Ribosome biogenesis</keyword>
<comment type="similarity">
    <text evidence="2 7">Belongs to the HEATR1/UTP10 family.</text>
</comment>
<dbReference type="GO" id="GO:0034455">
    <property type="term" value="C:t-UTP complex"/>
    <property type="evidence" value="ECO:0007669"/>
    <property type="project" value="TreeGrafter"/>
</dbReference>
<dbReference type="SUPFAM" id="SSF48371">
    <property type="entry name" value="ARM repeat"/>
    <property type="match status" value="2"/>
</dbReference>
<evidence type="ECO:0000313" key="10">
    <source>
        <dbReference type="Proteomes" id="UP000243579"/>
    </source>
</evidence>
<name>A0A1V9ZLE9_ACHHY</name>
<dbReference type="PANTHER" id="PTHR13457:SF1">
    <property type="entry name" value="HEAT REPEAT-CONTAINING PROTEIN 1"/>
    <property type="match status" value="1"/>
</dbReference>
<protein>
    <recommendedName>
        <fullName evidence="7">HEAT repeat-containing protein 1</fullName>
    </recommendedName>
</protein>
<comment type="subcellular location">
    <subcellularLocation>
        <location evidence="1 7">Nucleus</location>
        <location evidence="1 7">Nucleolus</location>
    </subcellularLocation>
</comment>
<evidence type="ECO:0000256" key="4">
    <source>
        <dbReference type="ARBA" id="ARBA00022552"/>
    </source>
</evidence>
<dbReference type="SMART" id="SM01036">
    <property type="entry name" value="BP28CT"/>
    <property type="match status" value="1"/>
</dbReference>
<comment type="caution">
    <text evidence="9">The sequence shown here is derived from an EMBL/GenBank/DDBJ whole genome shotgun (WGS) entry which is preliminary data.</text>
</comment>
<organism evidence="9 10">
    <name type="scientific">Achlya hypogyna</name>
    <name type="common">Oomycete</name>
    <name type="synonym">Protoachlya hypogyna</name>
    <dbReference type="NCBI Taxonomy" id="1202772"/>
    <lineage>
        <taxon>Eukaryota</taxon>
        <taxon>Sar</taxon>
        <taxon>Stramenopiles</taxon>
        <taxon>Oomycota</taxon>
        <taxon>Saprolegniomycetes</taxon>
        <taxon>Saprolegniales</taxon>
        <taxon>Achlyaceae</taxon>
        <taxon>Achlya</taxon>
    </lineage>
</organism>
<dbReference type="GO" id="GO:0000462">
    <property type="term" value="P:maturation of SSU-rRNA from tricistronic rRNA transcript (SSU-rRNA, 5.8S rRNA, LSU-rRNA)"/>
    <property type="evidence" value="ECO:0007669"/>
    <property type="project" value="TreeGrafter"/>
</dbReference>
<evidence type="ECO:0000256" key="1">
    <source>
        <dbReference type="ARBA" id="ARBA00004604"/>
    </source>
</evidence>
<dbReference type="EMBL" id="JNBR01000079">
    <property type="protein sequence ID" value="OQR98818.1"/>
    <property type="molecule type" value="Genomic_DNA"/>
</dbReference>
<evidence type="ECO:0000313" key="9">
    <source>
        <dbReference type="EMBL" id="OQR98818.1"/>
    </source>
</evidence>
<dbReference type="OrthoDB" id="31183at2759"/>
<keyword evidence="6 7" id="KW-0687">Ribonucleoprotein</keyword>
<comment type="function">
    <text evidence="7">Involved in nucleolar processing of pre-18S ribosomal RNA.</text>
</comment>
<dbReference type="PANTHER" id="PTHR13457">
    <property type="entry name" value="BAP28"/>
    <property type="match status" value="1"/>
</dbReference>
<keyword evidence="4 7" id="KW-0698">rRNA processing</keyword>
<evidence type="ECO:0000256" key="6">
    <source>
        <dbReference type="ARBA" id="ARBA00023274"/>
    </source>
</evidence>
<dbReference type="InterPro" id="IPR016024">
    <property type="entry name" value="ARM-type_fold"/>
</dbReference>
<proteinExistence type="inferred from homology"/>
<dbReference type="InterPro" id="IPR012954">
    <property type="entry name" value="BP28_C_dom"/>
</dbReference>
<evidence type="ECO:0000256" key="5">
    <source>
        <dbReference type="ARBA" id="ARBA00023242"/>
    </source>
</evidence>
<reference evidence="9 10" key="1">
    <citation type="journal article" date="2014" name="Genome Biol. Evol.">
        <title>The secreted proteins of Achlya hypogyna and Thraustotheca clavata identify the ancestral oomycete secretome and reveal gene acquisitions by horizontal gene transfer.</title>
        <authorList>
            <person name="Misner I."/>
            <person name="Blouin N."/>
            <person name="Leonard G."/>
            <person name="Richards T.A."/>
            <person name="Lane C.E."/>
        </authorList>
    </citation>
    <scope>NUCLEOTIDE SEQUENCE [LARGE SCALE GENOMIC DNA]</scope>
    <source>
        <strain evidence="9 10">ATCC 48635</strain>
    </source>
</reference>
<dbReference type="GO" id="GO:0030515">
    <property type="term" value="F:snoRNA binding"/>
    <property type="evidence" value="ECO:0007669"/>
    <property type="project" value="TreeGrafter"/>
</dbReference>
<dbReference type="InterPro" id="IPR022125">
    <property type="entry name" value="U3snoRNP10_N"/>
</dbReference>
<evidence type="ECO:0000256" key="2">
    <source>
        <dbReference type="ARBA" id="ARBA00010559"/>
    </source>
</evidence>
<dbReference type="GO" id="GO:0032040">
    <property type="term" value="C:small-subunit processome"/>
    <property type="evidence" value="ECO:0007669"/>
    <property type="project" value="TreeGrafter"/>
</dbReference>
<dbReference type="GO" id="GO:0030686">
    <property type="term" value="C:90S preribosome"/>
    <property type="evidence" value="ECO:0007669"/>
    <property type="project" value="TreeGrafter"/>
</dbReference>
<dbReference type="InterPro" id="IPR011989">
    <property type="entry name" value="ARM-like"/>
</dbReference>
<dbReference type="Gene3D" id="1.25.10.10">
    <property type="entry name" value="Leucine-rich Repeat Variant"/>
    <property type="match status" value="2"/>
</dbReference>
<gene>
    <name evidence="9" type="ORF">ACHHYP_07843</name>
</gene>